<dbReference type="Gene3D" id="3.90.79.10">
    <property type="entry name" value="Nucleoside Triphosphate Pyrophosphohydrolase"/>
    <property type="match status" value="1"/>
</dbReference>
<name>A0A7M2YWL8_9ACTN</name>
<keyword evidence="4" id="KW-1185">Reference proteome</keyword>
<dbReference type="AlphaFoldDB" id="A0A7M2YWL8"/>
<evidence type="ECO:0000256" key="1">
    <source>
        <dbReference type="ARBA" id="ARBA00022801"/>
    </source>
</evidence>
<evidence type="ECO:0000259" key="2">
    <source>
        <dbReference type="PROSITE" id="PS51462"/>
    </source>
</evidence>
<feature type="domain" description="Nudix hydrolase" evidence="2">
    <location>
        <begin position="35"/>
        <end position="164"/>
    </location>
</feature>
<evidence type="ECO:0000313" key="4">
    <source>
        <dbReference type="Proteomes" id="UP000254134"/>
    </source>
</evidence>
<dbReference type="PROSITE" id="PS51462">
    <property type="entry name" value="NUDIX"/>
    <property type="match status" value="1"/>
</dbReference>
<evidence type="ECO:0000313" key="3">
    <source>
        <dbReference type="EMBL" id="RDI74523.1"/>
    </source>
</evidence>
<protein>
    <submittedName>
        <fullName evidence="3">ADP-ribose pyrophosphatase</fullName>
    </submittedName>
</protein>
<sequence>MAILHGWRFCPRCAHALEHGEGRVTCGSCGFVGYANSSPCACALVEDEQGRLLLARRAVEPYRGLWDAPGGFLEEHEHPLHGLRRELREETGLEIEPVAFLGVWMDWYGAGPDASATLNMFWTARISGGEARAADDVAELRWFAPDELPPPEELAFTLLPSVLAAWKGARP</sequence>
<reference evidence="4" key="2">
    <citation type="journal article" date="2019" name="MicrobiologyOpen">
        <title>High-quality draft genome sequence of Gaiella occulta isolated from a 150 meter deep mineral water borehole and comparison with the genome sequences of other deep-branching lineages of the phylum Actinobacteria.</title>
        <authorList>
            <person name="Severino R."/>
            <person name="Froufe H.J.C."/>
            <person name="Barroso C."/>
            <person name="Albuquerque L."/>
            <person name="Lobo-da-Cunha A."/>
            <person name="da Costa M.S."/>
            <person name="Egas C."/>
        </authorList>
    </citation>
    <scope>NUCLEOTIDE SEQUENCE [LARGE SCALE GENOMIC DNA]</scope>
    <source>
        <strain evidence="4">F2-233</strain>
    </source>
</reference>
<dbReference type="OrthoDB" id="5417595at2"/>
<dbReference type="RefSeq" id="WP_147281209.1">
    <property type="nucleotide sequence ID" value="NZ_QQZY01000003.1"/>
</dbReference>
<dbReference type="SUPFAM" id="SSF55811">
    <property type="entry name" value="Nudix"/>
    <property type="match status" value="1"/>
</dbReference>
<organism evidence="3 4">
    <name type="scientific">Gaiella occulta</name>
    <dbReference type="NCBI Taxonomy" id="1002870"/>
    <lineage>
        <taxon>Bacteria</taxon>
        <taxon>Bacillati</taxon>
        <taxon>Actinomycetota</taxon>
        <taxon>Thermoleophilia</taxon>
        <taxon>Gaiellales</taxon>
        <taxon>Gaiellaceae</taxon>
        <taxon>Gaiella</taxon>
    </lineage>
</organism>
<dbReference type="GO" id="GO:0016787">
    <property type="term" value="F:hydrolase activity"/>
    <property type="evidence" value="ECO:0007669"/>
    <property type="project" value="UniProtKB-KW"/>
</dbReference>
<dbReference type="InterPro" id="IPR015797">
    <property type="entry name" value="NUDIX_hydrolase-like_dom_sf"/>
</dbReference>
<dbReference type="PANTHER" id="PTHR43222:SF2">
    <property type="entry name" value="NUDIX HYDROLASE 23, CHLOROPLASTIC"/>
    <property type="match status" value="1"/>
</dbReference>
<accession>A0A7M2YWL8</accession>
<dbReference type="Proteomes" id="UP000254134">
    <property type="component" value="Unassembled WGS sequence"/>
</dbReference>
<dbReference type="PROSITE" id="PS00893">
    <property type="entry name" value="NUDIX_BOX"/>
    <property type="match status" value="1"/>
</dbReference>
<dbReference type="InterPro" id="IPR020084">
    <property type="entry name" value="NUDIX_hydrolase_CS"/>
</dbReference>
<reference evidence="3 4" key="1">
    <citation type="submission" date="2018-07" db="EMBL/GenBank/DDBJ databases">
        <title>High-quality-draft genome sequence of Gaiella occulta.</title>
        <authorList>
            <person name="Severino R."/>
            <person name="Froufe H.J.C."/>
            <person name="Rainey F.A."/>
            <person name="Barroso C."/>
            <person name="Albuquerque L."/>
            <person name="Lobo-Da-Cunha A."/>
            <person name="Da Costa M.S."/>
            <person name="Egas C."/>
        </authorList>
    </citation>
    <scope>NUCLEOTIDE SEQUENCE [LARGE SCALE GENOMIC DNA]</scope>
    <source>
        <strain evidence="3 4">F2-233</strain>
    </source>
</reference>
<comment type="caution">
    <text evidence="3">The sequence shown here is derived from an EMBL/GenBank/DDBJ whole genome shotgun (WGS) entry which is preliminary data.</text>
</comment>
<gene>
    <name evidence="3" type="ORF">Gocc_1412</name>
</gene>
<dbReference type="PANTHER" id="PTHR43222">
    <property type="entry name" value="NUDIX HYDROLASE 23"/>
    <property type="match status" value="1"/>
</dbReference>
<dbReference type="EMBL" id="QQZY01000003">
    <property type="protein sequence ID" value="RDI74523.1"/>
    <property type="molecule type" value="Genomic_DNA"/>
</dbReference>
<keyword evidence="1" id="KW-0378">Hydrolase</keyword>
<dbReference type="Pfam" id="PF00293">
    <property type="entry name" value="NUDIX"/>
    <property type="match status" value="1"/>
</dbReference>
<proteinExistence type="predicted"/>
<dbReference type="InterPro" id="IPR000086">
    <property type="entry name" value="NUDIX_hydrolase_dom"/>
</dbReference>